<dbReference type="OMA" id="HTEYEHR"/>
<gene>
    <name evidence="7" type="ORF">X975_10959</name>
</gene>
<organism evidence="7 8">
    <name type="scientific">Stegodyphus mimosarum</name>
    <name type="common">African social velvet spider</name>
    <dbReference type="NCBI Taxonomy" id="407821"/>
    <lineage>
        <taxon>Eukaryota</taxon>
        <taxon>Metazoa</taxon>
        <taxon>Ecdysozoa</taxon>
        <taxon>Arthropoda</taxon>
        <taxon>Chelicerata</taxon>
        <taxon>Arachnida</taxon>
        <taxon>Araneae</taxon>
        <taxon>Araneomorphae</taxon>
        <taxon>Entelegynae</taxon>
        <taxon>Eresoidea</taxon>
        <taxon>Eresidae</taxon>
        <taxon>Stegodyphus</taxon>
    </lineage>
</organism>
<dbReference type="SUPFAM" id="SSF51905">
    <property type="entry name" value="FAD/NAD(P)-binding domain"/>
    <property type="match status" value="1"/>
</dbReference>
<dbReference type="GO" id="GO:0050031">
    <property type="term" value="F:L-pipecolate oxidase activity"/>
    <property type="evidence" value="ECO:0007669"/>
    <property type="project" value="TreeGrafter"/>
</dbReference>
<comment type="similarity">
    <text evidence="2">Belongs to the MSOX/MTOX family.</text>
</comment>
<name>A0A087TW51_STEMI</name>
<proteinExistence type="inferred from homology"/>
<dbReference type="STRING" id="407821.A0A087TW51"/>
<keyword evidence="5" id="KW-0560">Oxidoreductase</keyword>
<feature type="non-terminal residue" evidence="7">
    <location>
        <position position="265"/>
    </location>
</feature>
<keyword evidence="4" id="KW-0274">FAD</keyword>
<dbReference type="PANTHER" id="PTHR10961:SF46">
    <property type="entry name" value="PEROXISOMAL SARCOSINE OXIDASE"/>
    <property type="match status" value="1"/>
</dbReference>
<dbReference type="GO" id="GO:0008115">
    <property type="term" value="F:sarcosine oxidase activity"/>
    <property type="evidence" value="ECO:0007669"/>
    <property type="project" value="TreeGrafter"/>
</dbReference>
<protein>
    <submittedName>
        <fullName evidence="7">Peroxisomal sarcosine oxidase</fullName>
    </submittedName>
</protein>
<dbReference type="AlphaFoldDB" id="A0A087TW51"/>
<dbReference type="Pfam" id="PF01266">
    <property type="entry name" value="DAO"/>
    <property type="match status" value="1"/>
</dbReference>
<accession>A0A087TW51</accession>
<dbReference type="GO" id="GO:0050660">
    <property type="term" value="F:flavin adenine dinucleotide binding"/>
    <property type="evidence" value="ECO:0007669"/>
    <property type="project" value="InterPro"/>
</dbReference>
<keyword evidence="3" id="KW-0285">Flavoprotein</keyword>
<dbReference type="InterPro" id="IPR045170">
    <property type="entry name" value="MTOX"/>
</dbReference>
<keyword evidence="8" id="KW-1185">Reference proteome</keyword>
<evidence type="ECO:0000256" key="1">
    <source>
        <dbReference type="ARBA" id="ARBA00001974"/>
    </source>
</evidence>
<dbReference type="OrthoDB" id="424974at2759"/>
<evidence type="ECO:0000313" key="8">
    <source>
        <dbReference type="Proteomes" id="UP000054359"/>
    </source>
</evidence>
<evidence type="ECO:0000259" key="6">
    <source>
        <dbReference type="Pfam" id="PF01266"/>
    </source>
</evidence>
<dbReference type="InterPro" id="IPR036188">
    <property type="entry name" value="FAD/NAD-bd_sf"/>
</dbReference>
<sequence>MKEFDHAVVGAGIVGSWTALHLLKLGKNVLLLEQFREPHTRGSSHGQSRLIRSAYEEEFFARMMPFAFDMWRELEQQTKKELIVNTGVLCLEQSVEREKYENCVKFMKEICPENLEEMSSAEVQSKFSKTLSYKDLSGALLDKSGGIVLAHKALLTVQDLFRQQGGTLWDNCQVYQTVLEGDKVKIRTAKGDVIVRSVVVCAGSWTQKLLTPHLISSLPLQPVAVNVFYWKEKVKGVYSAESGFPGLLELSNPPIYALPSMEYPG</sequence>
<reference evidence="7 8" key="1">
    <citation type="submission" date="2013-11" db="EMBL/GenBank/DDBJ databases">
        <title>Genome sequencing of Stegodyphus mimosarum.</title>
        <authorList>
            <person name="Bechsgaard J."/>
        </authorList>
    </citation>
    <scope>NUCLEOTIDE SEQUENCE [LARGE SCALE GENOMIC DNA]</scope>
</reference>
<dbReference type="GO" id="GO:0033514">
    <property type="term" value="P:L-lysine catabolic process to acetyl-CoA via L-pipecolate"/>
    <property type="evidence" value="ECO:0007669"/>
    <property type="project" value="TreeGrafter"/>
</dbReference>
<comment type="cofactor">
    <cofactor evidence="1">
        <name>FAD</name>
        <dbReference type="ChEBI" id="CHEBI:57692"/>
    </cofactor>
</comment>
<dbReference type="PANTHER" id="PTHR10961">
    <property type="entry name" value="PEROXISOMAL SARCOSINE OXIDASE"/>
    <property type="match status" value="1"/>
</dbReference>
<dbReference type="EMBL" id="KK117017">
    <property type="protein sequence ID" value="KFM69340.1"/>
    <property type="molecule type" value="Genomic_DNA"/>
</dbReference>
<dbReference type="Gene3D" id="3.50.50.60">
    <property type="entry name" value="FAD/NAD(P)-binding domain"/>
    <property type="match status" value="2"/>
</dbReference>
<dbReference type="Proteomes" id="UP000054359">
    <property type="component" value="Unassembled WGS sequence"/>
</dbReference>
<dbReference type="InterPro" id="IPR006076">
    <property type="entry name" value="FAD-dep_OxRdtase"/>
</dbReference>
<dbReference type="GO" id="GO:0005777">
    <property type="term" value="C:peroxisome"/>
    <property type="evidence" value="ECO:0007669"/>
    <property type="project" value="TreeGrafter"/>
</dbReference>
<evidence type="ECO:0000256" key="4">
    <source>
        <dbReference type="ARBA" id="ARBA00022827"/>
    </source>
</evidence>
<feature type="domain" description="FAD dependent oxidoreductase" evidence="6">
    <location>
        <begin position="5"/>
        <end position="260"/>
    </location>
</feature>
<evidence type="ECO:0000256" key="3">
    <source>
        <dbReference type="ARBA" id="ARBA00022630"/>
    </source>
</evidence>
<evidence type="ECO:0000256" key="5">
    <source>
        <dbReference type="ARBA" id="ARBA00023002"/>
    </source>
</evidence>
<evidence type="ECO:0000256" key="2">
    <source>
        <dbReference type="ARBA" id="ARBA00010989"/>
    </source>
</evidence>
<evidence type="ECO:0000313" key="7">
    <source>
        <dbReference type="EMBL" id="KFM69340.1"/>
    </source>
</evidence>